<evidence type="ECO:0000313" key="2">
    <source>
        <dbReference type="Proteomes" id="UP000292003"/>
    </source>
</evidence>
<proteinExistence type="predicted"/>
<comment type="caution">
    <text evidence="1">The sequence shown here is derived from an EMBL/GenBank/DDBJ whole genome shotgun (WGS) entry which is preliminary data.</text>
</comment>
<keyword evidence="2" id="KW-1185">Reference proteome</keyword>
<protein>
    <submittedName>
        <fullName evidence="1">Uncharacterized protein</fullName>
    </submittedName>
</protein>
<dbReference type="OrthoDB" id="9914564at2"/>
<reference evidence="1 2" key="1">
    <citation type="submission" date="2019-02" db="EMBL/GenBank/DDBJ databases">
        <title>Draft genome sequence of Amycolatopsis sp. 8-3EHSu isolated from roots of Suaeda maritima.</title>
        <authorList>
            <person name="Duangmal K."/>
            <person name="Chantavorakit T."/>
        </authorList>
    </citation>
    <scope>NUCLEOTIDE SEQUENCE [LARGE SCALE GENOMIC DNA]</scope>
    <source>
        <strain evidence="1 2">8-3EHSu</strain>
    </source>
</reference>
<sequence>MGETTALEARSAVVEAAHSAAQGLLYTERIIDMAAELLTDVWTAAGRHGLPPGDVDLAGWCLTAVDRRSRARTRAAEDAHALLAALTEEFTQAGVEAFVAPGRGMVVLPRGPRTPTWGYREPPQLAVTVLTDGLRGWYLATYPAGALLGRIAAPSGREGAAAVARLAIAVNAGRRSQPWTARDVTPPTGERG</sequence>
<dbReference type="RefSeq" id="WP_130477701.1">
    <property type="nucleotide sequence ID" value="NZ_SFCC01000012.1"/>
</dbReference>
<dbReference type="AlphaFoldDB" id="A0A4Q7J3N1"/>
<gene>
    <name evidence="1" type="ORF">EWH70_23735</name>
</gene>
<name>A0A4Q7J3N1_9PSEU</name>
<dbReference type="EMBL" id="SFCC01000012">
    <property type="protein sequence ID" value="RZQ61398.1"/>
    <property type="molecule type" value="Genomic_DNA"/>
</dbReference>
<accession>A0A4Q7J3N1</accession>
<organism evidence="1 2">
    <name type="scientific">Amycolatopsis suaedae</name>
    <dbReference type="NCBI Taxonomy" id="2510978"/>
    <lineage>
        <taxon>Bacteria</taxon>
        <taxon>Bacillati</taxon>
        <taxon>Actinomycetota</taxon>
        <taxon>Actinomycetes</taxon>
        <taxon>Pseudonocardiales</taxon>
        <taxon>Pseudonocardiaceae</taxon>
        <taxon>Amycolatopsis</taxon>
    </lineage>
</organism>
<dbReference type="Proteomes" id="UP000292003">
    <property type="component" value="Unassembled WGS sequence"/>
</dbReference>
<evidence type="ECO:0000313" key="1">
    <source>
        <dbReference type="EMBL" id="RZQ61398.1"/>
    </source>
</evidence>